<keyword evidence="3 10" id="KW-0547">Nucleotide-binding</keyword>
<dbReference type="PROSITE" id="PS51192">
    <property type="entry name" value="HELICASE_ATP_BIND_1"/>
    <property type="match status" value="1"/>
</dbReference>
<evidence type="ECO:0000259" key="14">
    <source>
        <dbReference type="PROSITE" id="PS51194"/>
    </source>
</evidence>
<dbReference type="PANTHER" id="PTHR47959:SF8">
    <property type="entry name" value="RNA HELICASE"/>
    <property type="match status" value="1"/>
</dbReference>
<keyword evidence="6 10" id="KW-0067">ATP-binding</keyword>
<dbReference type="AlphaFoldDB" id="A0AA38HJS4"/>
<dbReference type="GO" id="GO:0005524">
    <property type="term" value="F:ATP binding"/>
    <property type="evidence" value="ECO:0007669"/>
    <property type="project" value="UniProtKB-KW"/>
</dbReference>
<dbReference type="InterPro" id="IPR014014">
    <property type="entry name" value="RNA_helicase_DEAD_Q_motif"/>
</dbReference>
<dbReference type="InterPro" id="IPR012541">
    <property type="entry name" value="DBP10_C"/>
</dbReference>
<dbReference type="SMART" id="SM01123">
    <property type="entry name" value="DBP10CT"/>
    <property type="match status" value="1"/>
</dbReference>
<keyword evidence="4 10" id="KW-0378">Hydrolase</keyword>
<keyword evidence="17" id="KW-1185">Reference proteome</keyword>
<evidence type="ECO:0000256" key="4">
    <source>
        <dbReference type="ARBA" id="ARBA00022801"/>
    </source>
</evidence>
<dbReference type="Pfam" id="PF00270">
    <property type="entry name" value="DEAD"/>
    <property type="match status" value="1"/>
</dbReference>
<dbReference type="SMART" id="SM00490">
    <property type="entry name" value="HELICc"/>
    <property type="match status" value="1"/>
</dbReference>
<dbReference type="InterPro" id="IPR027417">
    <property type="entry name" value="P-loop_NTPase"/>
</dbReference>
<dbReference type="InterPro" id="IPR001650">
    <property type="entry name" value="Helicase_C-like"/>
</dbReference>
<feature type="domain" description="Helicase ATP-binding" evidence="13">
    <location>
        <begin position="63"/>
        <end position="235"/>
    </location>
</feature>
<evidence type="ECO:0000259" key="15">
    <source>
        <dbReference type="PROSITE" id="PS51195"/>
    </source>
</evidence>
<name>A0AA38HJS4_9CUCU</name>
<dbReference type="PANTHER" id="PTHR47959">
    <property type="entry name" value="ATP-DEPENDENT RNA HELICASE RHLE-RELATED"/>
    <property type="match status" value="1"/>
</dbReference>
<feature type="transmembrane region" description="Helical" evidence="12">
    <location>
        <begin position="12"/>
        <end position="34"/>
    </location>
</feature>
<evidence type="ECO:0000256" key="2">
    <source>
        <dbReference type="ARBA" id="ARBA00012552"/>
    </source>
</evidence>
<dbReference type="EMBL" id="JALNTZ010000123">
    <property type="protein sequence ID" value="KAJ3636410.1"/>
    <property type="molecule type" value="Genomic_DNA"/>
</dbReference>
<keyword evidence="5 10" id="KW-0347">Helicase</keyword>
<evidence type="ECO:0000256" key="1">
    <source>
        <dbReference type="ARBA" id="ARBA00010379"/>
    </source>
</evidence>
<dbReference type="Proteomes" id="UP001168821">
    <property type="component" value="Unassembled WGS sequence"/>
</dbReference>
<dbReference type="SMART" id="SM00487">
    <property type="entry name" value="DEXDc"/>
    <property type="match status" value="1"/>
</dbReference>
<evidence type="ECO:0000256" key="11">
    <source>
        <dbReference type="SAM" id="MobiDB-lite"/>
    </source>
</evidence>
<evidence type="ECO:0000256" key="6">
    <source>
        <dbReference type="ARBA" id="ARBA00022840"/>
    </source>
</evidence>
<evidence type="ECO:0000313" key="17">
    <source>
        <dbReference type="Proteomes" id="UP001168821"/>
    </source>
</evidence>
<dbReference type="PROSITE" id="PS00039">
    <property type="entry name" value="DEAD_ATP_HELICASE"/>
    <property type="match status" value="1"/>
</dbReference>
<evidence type="ECO:0000256" key="9">
    <source>
        <dbReference type="PROSITE-ProRule" id="PRU00552"/>
    </source>
</evidence>
<dbReference type="GO" id="GO:0005829">
    <property type="term" value="C:cytosol"/>
    <property type="evidence" value="ECO:0007669"/>
    <property type="project" value="TreeGrafter"/>
</dbReference>
<evidence type="ECO:0000256" key="3">
    <source>
        <dbReference type="ARBA" id="ARBA00022741"/>
    </source>
</evidence>
<proteinExistence type="inferred from homology"/>
<dbReference type="InterPro" id="IPR011545">
    <property type="entry name" value="DEAD/DEAH_box_helicase_dom"/>
</dbReference>
<dbReference type="Pfam" id="PF08147">
    <property type="entry name" value="DBP10CT"/>
    <property type="match status" value="1"/>
</dbReference>
<evidence type="ECO:0000256" key="5">
    <source>
        <dbReference type="ARBA" id="ARBA00022806"/>
    </source>
</evidence>
<feature type="short sequence motif" description="Q motif" evidence="9">
    <location>
        <begin position="32"/>
        <end position="60"/>
    </location>
</feature>
<dbReference type="GO" id="GO:0003724">
    <property type="term" value="F:RNA helicase activity"/>
    <property type="evidence" value="ECO:0007669"/>
    <property type="project" value="UniProtKB-EC"/>
</dbReference>
<keyword evidence="7" id="KW-0694">RNA-binding</keyword>
<evidence type="ECO:0000313" key="16">
    <source>
        <dbReference type="EMBL" id="KAJ3636410.1"/>
    </source>
</evidence>
<reference evidence="16" key="1">
    <citation type="journal article" date="2023" name="G3 (Bethesda)">
        <title>Whole genome assemblies of Zophobas morio and Tenebrio molitor.</title>
        <authorList>
            <person name="Kaur S."/>
            <person name="Stinson S.A."/>
            <person name="diCenzo G.C."/>
        </authorList>
    </citation>
    <scope>NUCLEOTIDE SEQUENCE</scope>
    <source>
        <strain evidence="16">QUZm001</strain>
    </source>
</reference>
<dbReference type="GO" id="GO:0016787">
    <property type="term" value="F:hydrolase activity"/>
    <property type="evidence" value="ECO:0007669"/>
    <property type="project" value="UniProtKB-KW"/>
</dbReference>
<keyword evidence="12" id="KW-0812">Transmembrane</keyword>
<gene>
    <name evidence="16" type="ORF">Zmor_004110</name>
</gene>
<evidence type="ECO:0000256" key="7">
    <source>
        <dbReference type="ARBA" id="ARBA00022884"/>
    </source>
</evidence>
<feature type="domain" description="Helicase C-terminal" evidence="14">
    <location>
        <begin position="246"/>
        <end position="408"/>
    </location>
</feature>
<feature type="compositionally biased region" description="Basic residues" evidence="11">
    <location>
        <begin position="477"/>
        <end position="486"/>
    </location>
</feature>
<dbReference type="GO" id="GO:0005730">
    <property type="term" value="C:nucleolus"/>
    <property type="evidence" value="ECO:0007669"/>
    <property type="project" value="UniProtKB-SubCell"/>
</dbReference>
<comment type="similarity">
    <text evidence="1">Belongs to the DEAD box helicase family. DDX54/DBP10 subfamily.</text>
</comment>
<feature type="domain" description="DEAD-box RNA helicase Q" evidence="15">
    <location>
        <begin position="32"/>
        <end position="60"/>
    </location>
</feature>
<dbReference type="Pfam" id="PF00271">
    <property type="entry name" value="Helicase_C"/>
    <property type="match status" value="1"/>
</dbReference>
<dbReference type="PROSITE" id="PS51195">
    <property type="entry name" value="Q_MOTIF"/>
    <property type="match status" value="1"/>
</dbReference>
<dbReference type="InterPro" id="IPR050079">
    <property type="entry name" value="DEAD_box_RNA_helicase"/>
</dbReference>
<accession>A0AA38HJS4</accession>
<dbReference type="InterPro" id="IPR014001">
    <property type="entry name" value="Helicase_ATP-bd"/>
</dbReference>
<dbReference type="EC" id="3.6.4.13" evidence="2"/>
<dbReference type="CDD" id="cd18787">
    <property type="entry name" value="SF2_C_DEAD"/>
    <property type="match status" value="1"/>
</dbReference>
<evidence type="ECO:0000256" key="12">
    <source>
        <dbReference type="SAM" id="Phobius"/>
    </source>
</evidence>
<comment type="catalytic activity">
    <reaction evidence="8">
        <text>ATP + H2O = ADP + phosphate + H(+)</text>
        <dbReference type="Rhea" id="RHEA:13065"/>
        <dbReference type="ChEBI" id="CHEBI:15377"/>
        <dbReference type="ChEBI" id="CHEBI:15378"/>
        <dbReference type="ChEBI" id="CHEBI:30616"/>
        <dbReference type="ChEBI" id="CHEBI:43474"/>
        <dbReference type="ChEBI" id="CHEBI:456216"/>
        <dbReference type="EC" id="3.6.4.13"/>
    </reaction>
</comment>
<dbReference type="GO" id="GO:0003723">
    <property type="term" value="F:RNA binding"/>
    <property type="evidence" value="ECO:0007669"/>
    <property type="project" value="UniProtKB-KW"/>
</dbReference>
<evidence type="ECO:0000256" key="10">
    <source>
        <dbReference type="RuleBase" id="RU000492"/>
    </source>
</evidence>
<organism evidence="16 17">
    <name type="scientific">Zophobas morio</name>
    <dbReference type="NCBI Taxonomy" id="2755281"/>
    <lineage>
        <taxon>Eukaryota</taxon>
        <taxon>Metazoa</taxon>
        <taxon>Ecdysozoa</taxon>
        <taxon>Arthropoda</taxon>
        <taxon>Hexapoda</taxon>
        <taxon>Insecta</taxon>
        <taxon>Pterygota</taxon>
        <taxon>Neoptera</taxon>
        <taxon>Endopterygota</taxon>
        <taxon>Coleoptera</taxon>
        <taxon>Polyphaga</taxon>
        <taxon>Cucujiformia</taxon>
        <taxon>Tenebrionidae</taxon>
        <taxon>Zophobas</taxon>
    </lineage>
</organism>
<comment type="caution">
    <text evidence="16">The sequence shown here is derived from an EMBL/GenBank/DDBJ whole genome shotgun (WGS) entry which is preliminary data.</text>
</comment>
<dbReference type="InterPro" id="IPR000629">
    <property type="entry name" value="RNA-helicase_DEAD-box_CS"/>
</dbReference>
<dbReference type="Gene3D" id="3.40.50.300">
    <property type="entry name" value="P-loop containing nucleotide triphosphate hydrolases"/>
    <property type="match status" value="2"/>
</dbReference>
<protein>
    <recommendedName>
        <fullName evidence="2">RNA helicase</fullName>
        <ecNumber evidence="2">3.6.4.13</ecNumber>
    </recommendedName>
</protein>
<sequence length="760" mass="87364">MKVKKTKKSKGGGFQSMGIIFFTFYLSDLILKFYSYLGLDPVLMKGILHRGYKLPTPIQRKCIPLALQGCDLVAMARTGSGKTAAFLLPLFNRLLQDTVVKDTRGLILTPTRELAHQTLKFIKDLGKYTKLRSCLVVGGESMEDQFALLHSRPEIIVATPGRFLHLLIEMQLCLSKLEVLILDEADRLFELGFQEQLNDIIKQIPIKRQTLLFSATMPKALADFTQAGLKDPVLVRLDLETKLSENLQLSFIKVRSEDKLAHLLYLLSIKVKADAPTLVFVATRHHVELLKEILVRNGHCCSYLYGSLDPIERKIQAANFREGKTNVLVVTDVAARGIDIPLLECVIHYHFPATPKLFVHRSGRVARAGRHGTAYALVAPDELPYMLDLHLYLGRPIASTSASEGILEPFRECYSDLHSRSTDVTSIVESTEDTTRETFLAQVKNFRPSQTIFEYKKIKHPSNELLDLMKLKRKQHDASIQRRKRERTAGKDTVQPPSDGREKPACELNIVINVPKSKSERSEFFIPYRPSNYYQEKGFFAHIAWLLAIPFTEFSLDCAHRNAFSLPSAKKWDRKKKKFVGVEEDKKKKRIKNEAGVWISASYNTHKYFCPRLCGFVFSLYFLYPHLRYKEWKEKHNIGHSGEVLDHSPHVSPHGRRNNLSRVGCKGVRARNELKTKEVILKERRRKEKIRNHIKKVRGKKLRIMHIRNQEEVGLTQKLVKLRQQPRSYLFVYFPCTAKEPFRGANRKKYKDIHWRPAGN</sequence>
<dbReference type="PROSITE" id="PS51194">
    <property type="entry name" value="HELICASE_CTER"/>
    <property type="match status" value="1"/>
</dbReference>
<evidence type="ECO:0000256" key="8">
    <source>
        <dbReference type="ARBA" id="ARBA00047984"/>
    </source>
</evidence>
<evidence type="ECO:0000259" key="13">
    <source>
        <dbReference type="PROSITE" id="PS51192"/>
    </source>
</evidence>
<dbReference type="GO" id="GO:0010468">
    <property type="term" value="P:regulation of gene expression"/>
    <property type="evidence" value="ECO:0007669"/>
    <property type="project" value="UniProtKB-ARBA"/>
</dbReference>
<feature type="region of interest" description="Disordered" evidence="11">
    <location>
        <begin position="477"/>
        <end position="502"/>
    </location>
</feature>
<dbReference type="SUPFAM" id="SSF52540">
    <property type="entry name" value="P-loop containing nucleoside triphosphate hydrolases"/>
    <property type="match status" value="1"/>
</dbReference>
<keyword evidence="12" id="KW-0472">Membrane</keyword>
<keyword evidence="12" id="KW-1133">Transmembrane helix</keyword>